<sequence length="121" mass="13962">MKVATRPKEIIYFFFVPVQTQQGTAYFFNAMDAYSEYVIDLGTSLSIDGDTIISHIKKLLKHRDFKRSPKKPFTLVCNLDGDIQQRIRAILLPEKGKLVVDADAVQENTKSFRAFFDKKRE</sequence>
<evidence type="ECO:0000313" key="2">
    <source>
        <dbReference type="Proteomes" id="UP001597012"/>
    </source>
</evidence>
<dbReference type="Proteomes" id="UP001597012">
    <property type="component" value="Unassembled WGS sequence"/>
</dbReference>
<dbReference type="EMBL" id="JBHTHY010000007">
    <property type="protein sequence ID" value="MFD0798048.1"/>
    <property type="molecule type" value="Genomic_DNA"/>
</dbReference>
<evidence type="ECO:0000313" key="1">
    <source>
        <dbReference type="EMBL" id="MFD0798048.1"/>
    </source>
</evidence>
<name>A0ABW3B402_9FLAO</name>
<organism evidence="1 2">
    <name type="scientific">Maribacter chungangensis</name>
    <dbReference type="NCBI Taxonomy" id="1069117"/>
    <lineage>
        <taxon>Bacteria</taxon>
        <taxon>Pseudomonadati</taxon>
        <taxon>Bacteroidota</taxon>
        <taxon>Flavobacteriia</taxon>
        <taxon>Flavobacteriales</taxon>
        <taxon>Flavobacteriaceae</taxon>
        <taxon>Maribacter</taxon>
    </lineage>
</organism>
<dbReference type="RefSeq" id="WP_379934606.1">
    <property type="nucleotide sequence ID" value="NZ_JBHTHY010000007.1"/>
</dbReference>
<proteinExistence type="predicted"/>
<comment type="caution">
    <text evidence="1">The sequence shown here is derived from an EMBL/GenBank/DDBJ whole genome shotgun (WGS) entry which is preliminary data.</text>
</comment>
<accession>A0ABW3B402</accession>
<reference evidence="2" key="1">
    <citation type="journal article" date="2019" name="Int. J. Syst. Evol. Microbiol.">
        <title>The Global Catalogue of Microorganisms (GCM) 10K type strain sequencing project: providing services to taxonomists for standard genome sequencing and annotation.</title>
        <authorList>
            <consortium name="The Broad Institute Genomics Platform"/>
            <consortium name="The Broad Institute Genome Sequencing Center for Infectious Disease"/>
            <person name="Wu L."/>
            <person name="Ma J."/>
        </authorList>
    </citation>
    <scope>NUCLEOTIDE SEQUENCE [LARGE SCALE GENOMIC DNA]</scope>
    <source>
        <strain evidence="2">CCUG 61948</strain>
    </source>
</reference>
<protein>
    <submittedName>
        <fullName evidence="1">Uncharacterized protein</fullName>
    </submittedName>
</protein>
<keyword evidence="2" id="KW-1185">Reference proteome</keyword>
<gene>
    <name evidence="1" type="ORF">ACFQZJ_11280</name>
</gene>